<dbReference type="AlphaFoldDB" id="A0A8A7KF76"/>
<proteinExistence type="inferred from homology"/>
<evidence type="ECO:0000259" key="9">
    <source>
        <dbReference type="Pfam" id="PF16916"/>
    </source>
</evidence>
<keyword evidence="6 7" id="KW-0472">Membrane</keyword>
<dbReference type="InterPro" id="IPR027470">
    <property type="entry name" value="Cation_efflux_CTD"/>
</dbReference>
<feature type="domain" description="Cation efflux protein transmembrane" evidence="8">
    <location>
        <begin position="16"/>
        <end position="208"/>
    </location>
</feature>
<evidence type="ECO:0000256" key="5">
    <source>
        <dbReference type="ARBA" id="ARBA00022989"/>
    </source>
</evidence>
<dbReference type="InterPro" id="IPR002524">
    <property type="entry name" value="Cation_efflux"/>
</dbReference>
<evidence type="ECO:0000313" key="10">
    <source>
        <dbReference type="EMBL" id="QTL98735.1"/>
    </source>
</evidence>
<gene>
    <name evidence="10" type="ORF">GM661_12545</name>
</gene>
<dbReference type="Gene3D" id="1.20.1510.10">
    <property type="entry name" value="Cation efflux protein transmembrane domain"/>
    <property type="match status" value="1"/>
</dbReference>
<dbReference type="InterPro" id="IPR027469">
    <property type="entry name" value="Cation_efflux_TMD_sf"/>
</dbReference>
<keyword evidence="4 7" id="KW-0812">Transmembrane</keyword>
<dbReference type="RefSeq" id="WP_125990930.1">
    <property type="nucleotide sequence ID" value="NZ_CP046640.1"/>
</dbReference>
<evidence type="ECO:0000256" key="1">
    <source>
        <dbReference type="ARBA" id="ARBA00004141"/>
    </source>
</evidence>
<dbReference type="KEGG" id="ifn:GM661_12545"/>
<sequence length="303" mass="32812">MLAEKDRYSAGRKASFISLLINILLSTIKISAGFAFASKALIADGLHSVSDMASTIVILISIKVSQSPADKRHPYGHGKAEQIGTTILGFILLFTGLMLIEDTVVNIFSGKIAIPGEITLWVAVLSIFTKEGLYQYTVKIGKKINSKGLIADAHHHRSDALSSIAALIGITGARLGYPIFDPLAGLLVAVFIVKIGIGILNESINELMDGTPDQEKIAEYREIARTVQGVKGVGQIKLRSYGSKVIIDLDVAVEQELSVIEGHRVATDVSDKLREMDANVKDVLVHVDPWQDKEKQLNISKGE</sequence>
<evidence type="ECO:0000256" key="3">
    <source>
        <dbReference type="ARBA" id="ARBA00022448"/>
    </source>
</evidence>
<dbReference type="InterPro" id="IPR058533">
    <property type="entry name" value="Cation_efflux_TM"/>
</dbReference>
<name>A0A8A7KF76_9FIRM</name>
<feature type="transmembrane region" description="Helical" evidence="7">
    <location>
        <begin position="83"/>
        <end position="100"/>
    </location>
</feature>
<evidence type="ECO:0000259" key="8">
    <source>
        <dbReference type="Pfam" id="PF01545"/>
    </source>
</evidence>
<dbReference type="SUPFAM" id="SSF160240">
    <property type="entry name" value="Cation efflux protein cytoplasmic domain-like"/>
    <property type="match status" value="1"/>
</dbReference>
<organism evidence="10 11">
    <name type="scientific">Iocasia fonsfrigidae</name>
    <dbReference type="NCBI Taxonomy" id="2682810"/>
    <lineage>
        <taxon>Bacteria</taxon>
        <taxon>Bacillati</taxon>
        <taxon>Bacillota</taxon>
        <taxon>Clostridia</taxon>
        <taxon>Halanaerobiales</taxon>
        <taxon>Halanaerobiaceae</taxon>
        <taxon>Iocasia</taxon>
    </lineage>
</organism>
<dbReference type="Proteomes" id="UP000665020">
    <property type="component" value="Chromosome"/>
</dbReference>
<evidence type="ECO:0000256" key="2">
    <source>
        <dbReference type="ARBA" id="ARBA00008114"/>
    </source>
</evidence>
<protein>
    <submittedName>
        <fullName evidence="10">Cation diffusion facilitator family transporter</fullName>
    </submittedName>
</protein>
<keyword evidence="3" id="KW-0813">Transport</keyword>
<dbReference type="SUPFAM" id="SSF161111">
    <property type="entry name" value="Cation efflux protein transmembrane domain-like"/>
    <property type="match status" value="1"/>
</dbReference>
<comment type="subcellular location">
    <subcellularLocation>
        <location evidence="1">Membrane</location>
        <topology evidence="1">Multi-pass membrane protein</topology>
    </subcellularLocation>
</comment>
<dbReference type="Pfam" id="PF01545">
    <property type="entry name" value="Cation_efflux"/>
    <property type="match status" value="1"/>
</dbReference>
<dbReference type="GO" id="GO:0008324">
    <property type="term" value="F:monoatomic cation transmembrane transporter activity"/>
    <property type="evidence" value="ECO:0007669"/>
    <property type="project" value="InterPro"/>
</dbReference>
<evidence type="ECO:0000313" key="11">
    <source>
        <dbReference type="Proteomes" id="UP000665020"/>
    </source>
</evidence>
<feature type="transmembrane region" description="Helical" evidence="7">
    <location>
        <begin position="16"/>
        <end position="36"/>
    </location>
</feature>
<reference evidence="10" key="1">
    <citation type="submission" date="2019-12" db="EMBL/GenBank/DDBJ databases">
        <authorList>
            <person name="zhang j."/>
            <person name="sun C.M."/>
        </authorList>
    </citation>
    <scope>NUCLEOTIDE SEQUENCE</scope>
    <source>
        <strain evidence="10">NS-1</strain>
    </source>
</reference>
<evidence type="ECO:0000256" key="7">
    <source>
        <dbReference type="SAM" id="Phobius"/>
    </source>
</evidence>
<dbReference type="InterPro" id="IPR036837">
    <property type="entry name" value="Cation_efflux_CTD_sf"/>
</dbReference>
<dbReference type="GO" id="GO:0016020">
    <property type="term" value="C:membrane"/>
    <property type="evidence" value="ECO:0007669"/>
    <property type="project" value="UniProtKB-SubCell"/>
</dbReference>
<feature type="domain" description="Cation efflux protein cytoplasmic" evidence="9">
    <location>
        <begin position="212"/>
        <end position="289"/>
    </location>
</feature>
<evidence type="ECO:0000256" key="4">
    <source>
        <dbReference type="ARBA" id="ARBA00022692"/>
    </source>
</evidence>
<dbReference type="Gene3D" id="3.30.70.1350">
    <property type="entry name" value="Cation efflux protein, cytoplasmic domain"/>
    <property type="match status" value="1"/>
</dbReference>
<dbReference type="Pfam" id="PF16916">
    <property type="entry name" value="ZT_dimer"/>
    <property type="match status" value="1"/>
</dbReference>
<dbReference type="EMBL" id="CP046640">
    <property type="protein sequence ID" value="QTL98735.1"/>
    <property type="molecule type" value="Genomic_DNA"/>
</dbReference>
<accession>A0A8A7KF76</accession>
<dbReference type="NCBIfam" id="TIGR01297">
    <property type="entry name" value="CDF"/>
    <property type="match status" value="1"/>
</dbReference>
<feature type="transmembrane region" description="Helical" evidence="7">
    <location>
        <begin position="183"/>
        <end position="200"/>
    </location>
</feature>
<evidence type="ECO:0000256" key="6">
    <source>
        <dbReference type="ARBA" id="ARBA00023136"/>
    </source>
</evidence>
<dbReference type="PANTHER" id="PTHR43840:SF15">
    <property type="entry name" value="MITOCHONDRIAL METAL TRANSPORTER 1-RELATED"/>
    <property type="match status" value="1"/>
</dbReference>
<comment type="similarity">
    <text evidence="2">Belongs to the cation diffusion facilitator (CDF) transporter (TC 2.A.4) family.</text>
</comment>
<dbReference type="FunFam" id="1.20.1510.10:FF:000006">
    <property type="entry name" value="Divalent cation efflux transporter"/>
    <property type="match status" value="1"/>
</dbReference>
<keyword evidence="11" id="KW-1185">Reference proteome</keyword>
<keyword evidence="5 7" id="KW-1133">Transmembrane helix</keyword>
<dbReference type="PANTHER" id="PTHR43840">
    <property type="entry name" value="MITOCHONDRIAL METAL TRANSPORTER 1-RELATED"/>
    <property type="match status" value="1"/>
</dbReference>
<dbReference type="InterPro" id="IPR050291">
    <property type="entry name" value="CDF_Transporter"/>
</dbReference>